<organism evidence="6 7">
    <name type="scientific">Globisporangium ultimum (strain ATCC 200006 / CBS 805.95 / DAOM BR144)</name>
    <name type="common">Pythium ultimum</name>
    <dbReference type="NCBI Taxonomy" id="431595"/>
    <lineage>
        <taxon>Eukaryota</taxon>
        <taxon>Sar</taxon>
        <taxon>Stramenopiles</taxon>
        <taxon>Oomycota</taxon>
        <taxon>Peronosporomycetes</taxon>
        <taxon>Pythiales</taxon>
        <taxon>Pythiaceae</taxon>
        <taxon>Globisporangium</taxon>
    </lineage>
</organism>
<evidence type="ECO:0000256" key="3">
    <source>
        <dbReference type="ARBA" id="ARBA00023242"/>
    </source>
</evidence>
<dbReference type="eggNOG" id="ENOG502S4NF">
    <property type="taxonomic scope" value="Eukaryota"/>
</dbReference>
<keyword evidence="2" id="KW-0217">Developmental protein</keyword>
<dbReference type="EMBL" id="GL376603">
    <property type="status" value="NOT_ANNOTATED_CDS"/>
    <property type="molecule type" value="Genomic_DNA"/>
</dbReference>
<dbReference type="GO" id="GO:0033260">
    <property type="term" value="P:nuclear DNA replication"/>
    <property type="evidence" value="ECO:0007669"/>
    <property type="project" value="TreeGrafter"/>
</dbReference>
<feature type="compositionally biased region" description="Basic and acidic residues" evidence="5">
    <location>
        <begin position="125"/>
        <end position="134"/>
    </location>
</feature>
<dbReference type="Proteomes" id="UP000019132">
    <property type="component" value="Unassembled WGS sequence"/>
</dbReference>
<proteinExistence type="inferred from homology"/>
<reference evidence="6" key="3">
    <citation type="submission" date="2015-02" db="UniProtKB">
        <authorList>
            <consortium name="EnsemblProtists"/>
        </authorList>
    </citation>
    <scope>IDENTIFICATION</scope>
    <source>
        <strain evidence="6">DAOM BR144</strain>
    </source>
</reference>
<dbReference type="InParanoid" id="K3WEH4"/>
<accession>K3WEH4</accession>
<name>K3WEH4_GLOUD</name>
<dbReference type="AlphaFoldDB" id="K3WEH4"/>
<evidence type="ECO:0000313" key="7">
    <source>
        <dbReference type="Proteomes" id="UP000019132"/>
    </source>
</evidence>
<dbReference type="EnsemblProtists" id="PYU1_T003365">
    <property type="protein sequence ID" value="PYU1_T003365"/>
    <property type="gene ID" value="PYU1_G003355"/>
</dbReference>
<dbReference type="PANTHER" id="PTHR12972">
    <property type="entry name" value="DOWNSTREAM NEIGHBOR OF SON"/>
    <property type="match status" value="1"/>
</dbReference>
<comment type="similarity">
    <text evidence="4">Belongs to the DONSON family.</text>
</comment>
<dbReference type="HOGENOM" id="CLU_1092383_0_0_1"/>
<keyword evidence="7" id="KW-1185">Reference proteome</keyword>
<keyword evidence="3" id="KW-0539">Nucleus</keyword>
<dbReference type="STRING" id="431595.K3WEH4"/>
<evidence type="ECO:0000256" key="2">
    <source>
        <dbReference type="ARBA" id="ARBA00022473"/>
    </source>
</evidence>
<feature type="region of interest" description="Disordered" evidence="5">
    <location>
        <begin position="113"/>
        <end position="141"/>
    </location>
</feature>
<dbReference type="InterPro" id="IPR024861">
    <property type="entry name" value="Donson"/>
</dbReference>
<dbReference type="PANTHER" id="PTHR12972:SF0">
    <property type="entry name" value="PROTEIN DOWNSTREAM NEIGHBOR OF SON"/>
    <property type="match status" value="1"/>
</dbReference>
<evidence type="ECO:0000313" key="6">
    <source>
        <dbReference type="EnsemblProtists" id="PYU1_T003365"/>
    </source>
</evidence>
<reference evidence="7" key="2">
    <citation type="submission" date="2010-04" db="EMBL/GenBank/DDBJ databases">
        <authorList>
            <person name="Buell R."/>
            <person name="Hamilton J."/>
            <person name="Hostetler J."/>
        </authorList>
    </citation>
    <scope>NUCLEOTIDE SEQUENCE [LARGE SCALE GENOMIC DNA]</scope>
    <source>
        <strain evidence="7">DAOM:BR144</strain>
    </source>
</reference>
<comment type="subcellular location">
    <subcellularLocation>
        <location evidence="1">Nucleus</location>
    </subcellularLocation>
</comment>
<sequence length="255" mass="28836">MAAATAKTDVSMISGGKSAVLTDELEFYSSRLLQWQDAFRDVYFGFRGVRNDQSFYIRSKEFTVCFFYEGRREKASVRKGSDDKRSVMSEEADEPHLLEVCRRLLEQTAIQPQEEVNTEGNGAVVKKESSEHETPKKKRQLCAVMSQSSARIRKALHRLNIEHTIPYGSANATQREIGQFHLLEAELVAMESHAQSASTQQNVHGPDSLLRFSGHHAVHGLYEFLINRKPLTKQDVPEIYALYPFANAAIKSLEV</sequence>
<evidence type="ECO:0000256" key="5">
    <source>
        <dbReference type="SAM" id="MobiDB-lite"/>
    </source>
</evidence>
<evidence type="ECO:0000256" key="4">
    <source>
        <dbReference type="ARBA" id="ARBA00025806"/>
    </source>
</evidence>
<evidence type="ECO:0000256" key="1">
    <source>
        <dbReference type="ARBA" id="ARBA00004123"/>
    </source>
</evidence>
<dbReference type="VEuPathDB" id="FungiDB:PYU1_G003355"/>
<protein>
    <submittedName>
        <fullName evidence="6">Uncharacterized protein</fullName>
    </submittedName>
</protein>
<dbReference type="GO" id="GO:0005634">
    <property type="term" value="C:nucleus"/>
    <property type="evidence" value="ECO:0007669"/>
    <property type="project" value="UniProtKB-SubCell"/>
</dbReference>
<reference evidence="7" key="1">
    <citation type="journal article" date="2010" name="Genome Biol.">
        <title>Genome sequence of the necrotrophic plant pathogen Pythium ultimum reveals original pathogenicity mechanisms and effector repertoire.</title>
        <authorList>
            <person name="Levesque C.A."/>
            <person name="Brouwer H."/>
            <person name="Cano L."/>
            <person name="Hamilton J.P."/>
            <person name="Holt C."/>
            <person name="Huitema E."/>
            <person name="Raffaele S."/>
            <person name="Robideau G.P."/>
            <person name="Thines M."/>
            <person name="Win J."/>
            <person name="Zerillo M.M."/>
            <person name="Beakes G.W."/>
            <person name="Boore J.L."/>
            <person name="Busam D."/>
            <person name="Dumas B."/>
            <person name="Ferriera S."/>
            <person name="Fuerstenberg S.I."/>
            <person name="Gachon C.M."/>
            <person name="Gaulin E."/>
            <person name="Govers F."/>
            <person name="Grenville-Briggs L."/>
            <person name="Horner N."/>
            <person name="Hostetler J."/>
            <person name="Jiang R.H."/>
            <person name="Johnson J."/>
            <person name="Krajaejun T."/>
            <person name="Lin H."/>
            <person name="Meijer H.J."/>
            <person name="Moore B."/>
            <person name="Morris P."/>
            <person name="Phuntmart V."/>
            <person name="Puiu D."/>
            <person name="Shetty J."/>
            <person name="Stajich J.E."/>
            <person name="Tripathy S."/>
            <person name="Wawra S."/>
            <person name="van West P."/>
            <person name="Whitty B.R."/>
            <person name="Coutinho P.M."/>
            <person name="Henrissat B."/>
            <person name="Martin F."/>
            <person name="Thomas P.D."/>
            <person name="Tyler B.M."/>
            <person name="De Vries R.P."/>
            <person name="Kamoun S."/>
            <person name="Yandell M."/>
            <person name="Tisserat N."/>
            <person name="Buell C.R."/>
        </authorList>
    </citation>
    <scope>NUCLEOTIDE SEQUENCE</scope>
    <source>
        <strain evidence="7">DAOM:BR144</strain>
    </source>
</reference>